<evidence type="ECO:0000259" key="19">
    <source>
        <dbReference type="PROSITE" id="PS50097"/>
    </source>
</evidence>
<keyword evidence="13 17" id="KW-0539">Nucleus</keyword>
<name>A0AAW0UHG3_SCYPA</name>
<proteinExistence type="inferred from homology"/>
<dbReference type="PANTHER" id="PTHR15859:SF1">
    <property type="entry name" value="BTB DOMAIN-CONTAINING PROTEIN"/>
    <property type="match status" value="1"/>
</dbReference>
<comment type="similarity">
    <text evidence="4 17">Belongs to the E2F/DP family.</text>
</comment>
<dbReference type="InterPro" id="IPR037241">
    <property type="entry name" value="E2F-DP_heterodim"/>
</dbReference>
<dbReference type="GO" id="GO:0051260">
    <property type="term" value="P:protein homooligomerization"/>
    <property type="evidence" value="ECO:0007669"/>
    <property type="project" value="InterPro"/>
</dbReference>
<dbReference type="PANTHER" id="PTHR15859">
    <property type="entry name" value="SETA BINDING PROTEIN 1"/>
    <property type="match status" value="1"/>
</dbReference>
<comment type="subcellular location">
    <subcellularLocation>
        <location evidence="2">Cell membrane</location>
    </subcellularLocation>
    <subcellularLocation>
        <location evidence="1 17">Nucleus</location>
    </subcellularLocation>
</comment>
<dbReference type="Proteomes" id="UP001487740">
    <property type="component" value="Unassembled WGS sequence"/>
</dbReference>
<evidence type="ECO:0000256" key="1">
    <source>
        <dbReference type="ARBA" id="ARBA00004123"/>
    </source>
</evidence>
<evidence type="ECO:0000256" key="6">
    <source>
        <dbReference type="ARBA" id="ARBA00022553"/>
    </source>
</evidence>
<evidence type="ECO:0000256" key="16">
    <source>
        <dbReference type="ARBA" id="ARBA00073141"/>
    </source>
</evidence>
<accession>A0AAW0UHG3</accession>
<dbReference type="InterPro" id="IPR036388">
    <property type="entry name" value="WH-like_DNA-bd_sf"/>
</dbReference>
<dbReference type="SMART" id="SM01138">
    <property type="entry name" value="DP"/>
    <property type="match status" value="1"/>
</dbReference>
<evidence type="ECO:0000256" key="5">
    <source>
        <dbReference type="ARBA" id="ARBA00022475"/>
    </source>
</evidence>
<feature type="compositionally biased region" description="Low complexity" evidence="18">
    <location>
        <begin position="671"/>
        <end position="696"/>
    </location>
</feature>
<dbReference type="GO" id="GO:0005886">
    <property type="term" value="C:plasma membrane"/>
    <property type="evidence" value="ECO:0007669"/>
    <property type="project" value="UniProtKB-SubCell"/>
</dbReference>
<dbReference type="InterPro" id="IPR036390">
    <property type="entry name" value="WH_DNA-bd_sf"/>
</dbReference>
<evidence type="ECO:0000256" key="9">
    <source>
        <dbReference type="ARBA" id="ARBA00023015"/>
    </source>
</evidence>
<reference evidence="20 21" key="1">
    <citation type="submission" date="2023-03" db="EMBL/GenBank/DDBJ databases">
        <title>High-quality genome of Scylla paramamosain provides insights in environmental adaptation.</title>
        <authorList>
            <person name="Zhang L."/>
        </authorList>
    </citation>
    <scope>NUCLEOTIDE SEQUENCE [LARGE SCALE GENOMIC DNA]</scope>
    <source>
        <strain evidence="20">LZ_2023a</strain>
        <tissue evidence="20">Muscle</tissue>
    </source>
</reference>
<evidence type="ECO:0000256" key="11">
    <source>
        <dbReference type="ARBA" id="ARBA00023136"/>
    </source>
</evidence>
<dbReference type="GO" id="GO:0006355">
    <property type="term" value="P:regulation of DNA-templated transcription"/>
    <property type="evidence" value="ECO:0007669"/>
    <property type="project" value="InterPro"/>
</dbReference>
<comment type="similarity">
    <text evidence="3">Belongs to the KCTD3 family.</text>
</comment>
<feature type="region of interest" description="Disordered" evidence="18">
    <location>
        <begin position="750"/>
        <end position="778"/>
    </location>
</feature>
<dbReference type="FunFam" id="2.130.10.10:FF:000205">
    <property type="entry name" value="BTB/POZ domain-containing protein KCTD3 isoform X1"/>
    <property type="match status" value="1"/>
</dbReference>
<evidence type="ECO:0000256" key="3">
    <source>
        <dbReference type="ARBA" id="ARBA00009572"/>
    </source>
</evidence>
<dbReference type="InterPro" id="IPR003316">
    <property type="entry name" value="E2F_WHTH_DNA-bd_dom"/>
</dbReference>
<evidence type="ECO:0000256" key="10">
    <source>
        <dbReference type="ARBA" id="ARBA00023125"/>
    </source>
</evidence>
<dbReference type="EMBL" id="JARAKH010000012">
    <property type="protein sequence ID" value="KAK8399125.1"/>
    <property type="molecule type" value="Genomic_DNA"/>
</dbReference>
<feature type="compositionally biased region" description="Low complexity" evidence="18">
    <location>
        <begin position="709"/>
        <end position="720"/>
    </location>
</feature>
<dbReference type="Gene3D" id="3.30.710.10">
    <property type="entry name" value="Potassium Channel Kv1.1, Chain A"/>
    <property type="match status" value="1"/>
</dbReference>
<dbReference type="SMART" id="SM01372">
    <property type="entry name" value="E2F_TDP"/>
    <property type="match status" value="1"/>
</dbReference>
<comment type="subunit">
    <text evidence="15">Interacts with HCN3.</text>
</comment>
<dbReference type="InterPro" id="IPR047876">
    <property type="entry name" value="SHKBP1/KCTD3"/>
</dbReference>
<dbReference type="InterPro" id="IPR015943">
    <property type="entry name" value="WD40/YVTN_repeat-like_dom_sf"/>
</dbReference>
<dbReference type="InterPro" id="IPR001680">
    <property type="entry name" value="WD40_rpt"/>
</dbReference>
<dbReference type="CDD" id="cd14458">
    <property type="entry name" value="DP_DD"/>
    <property type="match status" value="1"/>
</dbReference>
<dbReference type="InterPro" id="IPR036322">
    <property type="entry name" value="WD40_repeat_dom_sf"/>
</dbReference>
<evidence type="ECO:0000256" key="13">
    <source>
        <dbReference type="ARBA" id="ARBA00023242"/>
    </source>
</evidence>
<dbReference type="InterPro" id="IPR003131">
    <property type="entry name" value="T1-type_BTB"/>
</dbReference>
<keyword evidence="7" id="KW-0853">WD repeat</keyword>
<evidence type="ECO:0000256" key="7">
    <source>
        <dbReference type="ARBA" id="ARBA00022574"/>
    </source>
</evidence>
<dbReference type="InterPro" id="IPR014889">
    <property type="entry name" value="Transc_factor_DP_C"/>
</dbReference>
<feature type="region of interest" description="Disordered" evidence="18">
    <location>
        <begin position="1310"/>
        <end position="1332"/>
    </location>
</feature>
<evidence type="ECO:0000256" key="17">
    <source>
        <dbReference type="RuleBase" id="RU003796"/>
    </source>
</evidence>
<feature type="domain" description="BTB" evidence="19">
    <location>
        <begin position="531"/>
        <end position="608"/>
    </location>
</feature>
<dbReference type="InterPro" id="IPR038168">
    <property type="entry name" value="TF_DP_C_sf"/>
</dbReference>
<keyword evidence="5" id="KW-1003">Cell membrane</keyword>
<dbReference type="Gene3D" id="1.10.10.10">
    <property type="entry name" value="Winged helix-like DNA-binding domain superfamily/Winged helix DNA-binding domain"/>
    <property type="match status" value="1"/>
</dbReference>
<evidence type="ECO:0000313" key="21">
    <source>
        <dbReference type="Proteomes" id="UP001487740"/>
    </source>
</evidence>
<dbReference type="GO" id="GO:0005829">
    <property type="term" value="C:cytosol"/>
    <property type="evidence" value="ECO:0007669"/>
    <property type="project" value="UniProtKB-ARBA"/>
</dbReference>
<dbReference type="SUPFAM" id="SSF144074">
    <property type="entry name" value="E2F-DP heterodimerization region"/>
    <property type="match status" value="1"/>
</dbReference>
<evidence type="ECO:0000256" key="18">
    <source>
        <dbReference type="SAM" id="MobiDB-lite"/>
    </source>
</evidence>
<keyword evidence="11" id="KW-0472">Membrane</keyword>
<keyword evidence="21" id="KW-1185">Reference proteome</keyword>
<dbReference type="CDD" id="cd18363">
    <property type="entry name" value="BTB_POZ_KCTD3-like"/>
    <property type="match status" value="1"/>
</dbReference>
<evidence type="ECO:0000313" key="20">
    <source>
        <dbReference type="EMBL" id="KAK8399125.1"/>
    </source>
</evidence>
<dbReference type="Pfam" id="PF02319">
    <property type="entry name" value="WHD_E2F_TDP"/>
    <property type="match status" value="1"/>
</dbReference>
<sequence>MAQNQQNITTLLIPDPNGGQPQMIKLMGNKGGHLPVQLAGGGASGSGTNVKATFVKASGDQSQTVLQTSKLPSGQIIAIPTKQGQLSTQNMRGNQVVLPVSSTQLKSPLRTLDQQHPVVASRSSLTTSPVVIRTQTGSLTSTPVTLQTQQVGQPQVRHHQAQQAQQQQSHQQQQQQNTSQVINSTPPKSLITTPILDHSGARKRHDFDFDYGVENKRRKSEKGGKGLRHFSMKVCEKVKAKGTTSYNEVADELVSEFTDPTRCASPSDGANYDQKNIRRRVYDALNVLMAMNIISKEKKEIRWLGLPTNSAQECRKLEQERYKRVERIKLKTQQLQDLIIQQIAFKNLVERNRNEERIQGAPSPNSAIQLPFIIVNTNKKTVIECSISNDKTEYLFDFEDRFEIHDDIEVLKRMGMALGLDKAQCSEVDLERAKALVPKALESYVIDLAEGNHEPKLNLREDFNVLGSEGFAEEDLEVGAMTRTGTTSSSNTLGAISRHSSLISLQNEHRGDSASPSSFGDEEDEDMLDDSDVDISSGDIINLNVGGQRFSTSRHTLTWVPDTFFTSLLSGRISTLRDESGAIFIDRDPSLFSIILNYLRTRDLNMVVVDINALRHEAEFYGIAPLVKRLMLCQDLHHSSCGDVLFCGYLSPPSIPIQEPPPTSASESRPSNSVSNTTNASGSTSSANTTSTVSSVGGIRVPEGLAASGGVPGAVAVPRPGHSRNSSLDMRHNPPQLVGQGIHSGVYPGHISRSSSDLRSHAARTHSRTPSMDLRHSRNSSADLNKFFKNEINVLNNVGPPGSAWVDPLRVRMVKAHHNWILVAYAHFVTCYRNKDSTGWQLAFTSPYIDQLIERVALNAKLSPPSQGGEAGQKMLAISYSSHIRLWGIAEDGSKNDIGTFNLKVSVEYLFFIGSQLVALSSVGKIGVWHAMTQHWQIQDVLPIASFDTAGSFLLLGCTNGSIYYIDMQKFPLRMKDNDLLVTELYHDPSNDIITAISVYLTPKTNVCGNWIEIAYGTSSGTVRVIVQHPETVGHGPQLFQTFTVHRFPVTKVTLSEKLLISVCSEYNHVRTWSVTRFRGMISTQPGSTPLSSYKILTIDEVDPNIYYAIANDCGPYGEQDDEQVFIQKVVPETDQLFVRLASNGRRVCVIKSVDSTTISGFCVHECEGSSRMGSRPRRYIFTGHSNGAIQMWDLTTALELSNKGESGVLINGGPEPSELLRLLDVCDLSNSYCTTPCLSPSPLTPANVPPPHQRPFPNASYLHYGLNSYLHQPNSSYVVSPSTSGGAQAQPHPGPLLKPANVAFLSHNQASSSRNNLPGASNDDEDEGTAC</sequence>
<feature type="compositionally biased region" description="Acidic residues" evidence="18">
    <location>
        <begin position="1323"/>
        <end position="1332"/>
    </location>
</feature>
<dbReference type="Pfam" id="PF02214">
    <property type="entry name" value="BTB_2"/>
    <property type="match status" value="1"/>
</dbReference>
<feature type="region of interest" description="Disordered" evidence="18">
    <location>
        <begin position="506"/>
        <end position="528"/>
    </location>
</feature>
<gene>
    <name evidence="20" type="ORF">O3P69_004293</name>
</gene>
<feature type="region of interest" description="Disordered" evidence="18">
    <location>
        <begin position="657"/>
        <end position="696"/>
    </location>
</feature>
<dbReference type="FunFam" id="1.20.140.80:FF:000001">
    <property type="entry name" value="Transcription factor"/>
    <property type="match status" value="1"/>
</dbReference>
<organism evidence="20 21">
    <name type="scientific">Scylla paramamosain</name>
    <name type="common">Mud crab</name>
    <dbReference type="NCBI Taxonomy" id="85552"/>
    <lineage>
        <taxon>Eukaryota</taxon>
        <taxon>Metazoa</taxon>
        <taxon>Ecdysozoa</taxon>
        <taxon>Arthropoda</taxon>
        <taxon>Crustacea</taxon>
        <taxon>Multicrustacea</taxon>
        <taxon>Malacostraca</taxon>
        <taxon>Eumalacostraca</taxon>
        <taxon>Eucarida</taxon>
        <taxon>Decapoda</taxon>
        <taxon>Pleocyemata</taxon>
        <taxon>Brachyura</taxon>
        <taxon>Eubrachyura</taxon>
        <taxon>Portunoidea</taxon>
        <taxon>Portunidae</taxon>
        <taxon>Portuninae</taxon>
        <taxon>Scylla</taxon>
    </lineage>
</organism>
<evidence type="ECO:0000256" key="12">
    <source>
        <dbReference type="ARBA" id="ARBA00023163"/>
    </source>
</evidence>
<dbReference type="Pfam" id="PF08781">
    <property type="entry name" value="DP"/>
    <property type="match status" value="1"/>
</dbReference>
<evidence type="ECO:0000256" key="14">
    <source>
        <dbReference type="ARBA" id="ARBA00059269"/>
    </source>
</evidence>
<feature type="compositionally biased region" description="Polar residues" evidence="18">
    <location>
        <begin position="1310"/>
        <end position="1320"/>
    </location>
</feature>
<keyword evidence="6" id="KW-0597">Phosphoprotein</keyword>
<dbReference type="SMART" id="SM00320">
    <property type="entry name" value="WD40"/>
    <property type="match status" value="2"/>
</dbReference>
<dbReference type="SMART" id="SM00225">
    <property type="entry name" value="BTB"/>
    <property type="match status" value="1"/>
</dbReference>
<feature type="region of interest" description="Disordered" evidence="18">
    <location>
        <begin position="709"/>
        <end position="733"/>
    </location>
</feature>
<evidence type="ECO:0000256" key="4">
    <source>
        <dbReference type="ARBA" id="ARBA00010940"/>
    </source>
</evidence>
<evidence type="ECO:0000256" key="8">
    <source>
        <dbReference type="ARBA" id="ARBA00022737"/>
    </source>
</evidence>
<keyword evidence="10 17" id="KW-0238">DNA-binding</keyword>
<comment type="function">
    <text evidence="14">Accessory subunit of potassium/sodium hyperpolarization-activated cyclic nucleotide-gated channel 3 (HCN3) up-regulating its cell-surface expression and current density without affecting its voltage dependence and kinetics.</text>
</comment>
<dbReference type="GO" id="GO:0005634">
    <property type="term" value="C:nucleus"/>
    <property type="evidence" value="ECO:0007669"/>
    <property type="project" value="UniProtKB-SubCell"/>
</dbReference>
<dbReference type="GO" id="GO:0003677">
    <property type="term" value="F:DNA binding"/>
    <property type="evidence" value="ECO:0007669"/>
    <property type="project" value="UniProtKB-KW"/>
</dbReference>
<evidence type="ECO:0000256" key="15">
    <source>
        <dbReference type="ARBA" id="ARBA00065501"/>
    </source>
</evidence>
<dbReference type="SUPFAM" id="SSF54695">
    <property type="entry name" value="POZ domain"/>
    <property type="match status" value="1"/>
</dbReference>
<dbReference type="FunFam" id="3.30.710.10:FF:000038">
    <property type="entry name" value="BTB/POZ domain-containing protein KCTD3 isoform X1"/>
    <property type="match status" value="1"/>
</dbReference>
<dbReference type="InterPro" id="IPR000210">
    <property type="entry name" value="BTB/POZ_dom"/>
</dbReference>
<dbReference type="SUPFAM" id="SSF46785">
    <property type="entry name" value="Winged helix' DNA-binding domain"/>
    <property type="match status" value="1"/>
</dbReference>
<keyword evidence="8" id="KW-0677">Repeat</keyword>
<dbReference type="PROSITE" id="PS50097">
    <property type="entry name" value="BTB"/>
    <property type="match status" value="1"/>
</dbReference>
<dbReference type="Gene3D" id="2.130.10.10">
    <property type="entry name" value="YVTN repeat-like/Quinoprotein amine dehydrogenase"/>
    <property type="match status" value="1"/>
</dbReference>
<comment type="caution">
    <text evidence="20">The sequence shown here is derived from an EMBL/GenBank/DDBJ whole genome shotgun (WGS) entry which is preliminary data.</text>
</comment>
<keyword evidence="9 17" id="KW-0805">Transcription regulation</keyword>
<feature type="compositionally biased region" description="Polar residues" evidence="18">
    <location>
        <begin position="177"/>
        <end position="192"/>
    </location>
</feature>
<evidence type="ECO:0000256" key="2">
    <source>
        <dbReference type="ARBA" id="ARBA00004236"/>
    </source>
</evidence>
<feature type="region of interest" description="Disordered" evidence="18">
    <location>
        <begin position="148"/>
        <end position="199"/>
    </location>
</feature>
<dbReference type="Gene3D" id="1.20.140.80">
    <property type="entry name" value="Transcription factor DP"/>
    <property type="match status" value="1"/>
</dbReference>
<dbReference type="SUPFAM" id="SSF50978">
    <property type="entry name" value="WD40 repeat-like"/>
    <property type="match status" value="1"/>
</dbReference>
<keyword evidence="12 17" id="KW-0804">Transcription</keyword>
<dbReference type="GO" id="GO:0005667">
    <property type="term" value="C:transcription regulator complex"/>
    <property type="evidence" value="ECO:0007669"/>
    <property type="project" value="InterPro"/>
</dbReference>
<dbReference type="InterPro" id="IPR011333">
    <property type="entry name" value="SKP1/BTB/POZ_sf"/>
</dbReference>
<feature type="compositionally biased region" description="Low complexity" evidence="18">
    <location>
        <begin position="161"/>
        <end position="176"/>
    </location>
</feature>
<dbReference type="FunFam" id="1.10.10.10:FF:000047">
    <property type="entry name" value="Transcription factor"/>
    <property type="match status" value="1"/>
</dbReference>
<protein>
    <recommendedName>
        <fullName evidence="16">BTB/POZ domain-containing protein KCTD3</fullName>
    </recommendedName>
</protein>